<accession>A0A7R8W635</accession>
<dbReference type="InterPro" id="IPR001254">
    <property type="entry name" value="Trypsin_dom"/>
</dbReference>
<dbReference type="InterPro" id="IPR043504">
    <property type="entry name" value="Peptidase_S1_PA_chymotrypsin"/>
</dbReference>
<gene>
    <name evidence="6" type="ORF">CTOB1V02_LOCUS910</name>
</gene>
<keyword evidence="3" id="KW-0378">Hydrolase</keyword>
<dbReference type="Gene3D" id="2.40.10.10">
    <property type="entry name" value="Trypsin-like serine proteases"/>
    <property type="match status" value="3"/>
</dbReference>
<dbReference type="SUPFAM" id="SSF50494">
    <property type="entry name" value="Trypsin-like serine proteases"/>
    <property type="match status" value="1"/>
</dbReference>
<dbReference type="PANTHER" id="PTHR24276:SF91">
    <property type="entry name" value="AT26814P-RELATED"/>
    <property type="match status" value="1"/>
</dbReference>
<dbReference type="PROSITE" id="PS50240">
    <property type="entry name" value="TRYPSIN_DOM"/>
    <property type="match status" value="1"/>
</dbReference>
<dbReference type="PRINTS" id="PR00722">
    <property type="entry name" value="CHYMOTRYPSIN"/>
</dbReference>
<evidence type="ECO:0000313" key="6">
    <source>
        <dbReference type="EMBL" id="CAD7222914.1"/>
    </source>
</evidence>
<evidence type="ECO:0000256" key="1">
    <source>
        <dbReference type="ARBA" id="ARBA00007664"/>
    </source>
</evidence>
<dbReference type="InterPro" id="IPR050430">
    <property type="entry name" value="Peptidase_S1"/>
</dbReference>
<sequence>MSGLFGSASRIVGGVPVDSPIPFQVLYKYGYDSSWGVFTKFCGGVILNEFTVVTAAQCITSATDRGSIVAGILHLVHHGSDMQVIPVALKYAHPEFDLESFQNDIAILCLSSPLQFGQTVSSATFNANTSVPEEQAKVLACGWGSTSEDSNSLSEELRQVDLAVHSDGYCQQVYDDQTETDLPTFFRELMLCAGDPGGGDKDTCHGDAGTDKDTCDGDADTDKDTCDGDADTDKDTCDGDADTDKDTCDGDAGGPLYLQFSENQKPLIVGITSFGHGCGRRWFPGIYTRISSYLQWIQETSQLCHSTSTASLGTPDAKRMLLVGLIAMIHEF</sequence>
<keyword evidence="5" id="KW-1015">Disulfide bond</keyword>
<evidence type="ECO:0000256" key="3">
    <source>
        <dbReference type="ARBA" id="ARBA00022801"/>
    </source>
</evidence>
<name>A0A7R8W635_9CRUS</name>
<keyword evidence="2" id="KW-0645">Protease</keyword>
<dbReference type="AlphaFoldDB" id="A0A7R8W635"/>
<dbReference type="GO" id="GO:0006508">
    <property type="term" value="P:proteolysis"/>
    <property type="evidence" value="ECO:0007669"/>
    <property type="project" value="UniProtKB-KW"/>
</dbReference>
<protein>
    <submittedName>
        <fullName evidence="6">Uncharacterized protein</fullName>
    </submittedName>
</protein>
<dbReference type="SMART" id="SM00020">
    <property type="entry name" value="Tryp_SPc"/>
    <property type="match status" value="1"/>
</dbReference>
<dbReference type="GO" id="GO:0004252">
    <property type="term" value="F:serine-type endopeptidase activity"/>
    <property type="evidence" value="ECO:0007669"/>
    <property type="project" value="InterPro"/>
</dbReference>
<proteinExistence type="inferred from homology"/>
<dbReference type="PANTHER" id="PTHR24276">
    <property type="entry name" value="POLYSERASE-RELATED"/>
    <property type="match status" value="1"/>
</dbReference>
<reference evidence="6" key="1">
    <citation type="submission" date="2020-11" db="EMBL/GenBank/DDBJ databases">
        <authorList>
            <person name="Tran Van P."/>
        </authorList>
    </citation>
    <scope>NUCLEOTIDE SEQUENCE</scope>
</reference>
<dbReference type="Pfam" id="PF00089">
    <property type="entry name" value="Trypsin"/>
    <property type="match status" value="2"/>
</dbReference>
<evidence type="ECO:0000256" key="5">
    <source>
        <dbReference type="ARBA" id="ARBA00023157"/>
    </source>
</evidence>
<dbReference type="CDD" id="cd00190">
    <property type="entry name" value="Tryp_SPc"/>
    <property type="match status" value="1"/>
</dbReference>
<keyword evidence="4" id="KW-0720">Serine protease</keyword>
<dbReference type="FunFam" id="2.40.10.10:FF:000068">
    <property type="entry name" value="transmembrane protease serine 2"/>
    <property type="match status" value="1"/>
</dbReference>
<organism evidence="6">
    <name type="scientific">Cyprideis torosa</name>
    <dbReference type="NCBI Taxonomy" id="163714"/>
    <lineage>
        <taxon>Eukaryota</taxon>
        <taxon>Metazoa</taxon>
        <taxon>Ecdysozoa</taxon>
        <taxon>Arthropoda</taxon>
        <taxon>Crustacea</taxon>
        <taxon>Oligostraca</taxon>
        <taxon>Ostracoda</taxon>
        <taxon>Podocopa</taxon>
        <taxon>Podocopida</taxon>
        <taxon>Cytherocopina</taxon>
        <taxon>Cytheroidea</taxon>
        <taxon>Cytherideidae</taxon>
        <taxon>Cyprideis</taxon>
    </lineage>
</organism>
<comment type="similarity">
    <text evidence="1">Belongs to the peptidase S1 family.</text>
</comment>
<dbReference type="InterPro" id="IPR001314">
    <property type="entry name" value="Peptidase_S1A"/>
</dbReference>
<dbReference type="EMBL" id="OB660122">
    <property type="protein sequence ID" value="CAD7222914.1"/>
    <property type="molecule type" value="Genomic_DNA"/>
</dbReference>
<evidence type="ECO:0000256" key="4">
    <source>
        <dbReference type="ARBA" id="ARBA00022825"/>
    </source>
</evidence>
<dbReference type="InterPro" id="IPR009003">
    <property type="entry name" value="Peptidase_S1_PA"/>
</dbReference>
<dbReference type="OrthoDB" id="6329218at2759"/>
<evidence type="ECO:0000256" key="2">
    <source>
        <dbReference type="ARBA" id="ARBA00022670"/>
    </source>
</evidence>